<keyword evidence="3" id="KW-0547">Nucleotide-binding</keyword>
<keyword evidence="8" id="KW-0464">Manganese</keyword>
<feature type="domain" description="Nitroreductase" evidence="11">
    <location>
        <begin position="245"/>
        <end position="414"/>
    </location>
</feature>
<dbReference type="PANTHER" id="PTHR47917:SF1">
    <property type="entry name" value="COENZYME F420:L-GLUTAMATE LIGASE"/>
    <property type="match status" value="1"/>
</dbReference>
<name>A0ABW2XIB0_9ACTN</name>
<comment type="caution">
    <text evidence="13">The sequence shown here is derived from an EMBL/GenBank/DDBJ whole genome shotgun (WGS) entry which is preliminary data.</text>
</comment>
<dbReference type="EC" id="6.3.2.31" evidence="13"/>
<keyword evidence="9" id="KW-0511">Multifunctional enzyme</keyword>
<dbReference type="InterPro" id="IPR008225">
    <property type="entry name" value="F420-0_g-glutamyl_ligase"/>
</dbReference>
<dbReference type="InterPro" id="IPR002847">
    <property type="entry name" value="F420-0_gamma-glut_ligase-dom"/>
</dbReference>
<dbReference type="SUPFAM" id="SSF55469">
    <property type="entry name" value="FMN-dependent nitroreductase-like"/>
    <property type="match status" value="1"/>
</dbReference>
<evidence type="ECO:0000256" key="7">
    <source>
        <dbReference type="ARBA" id="ARBA00023134"/>
    </source>
</evidence>
<feature type="domain" description="Coenzyme F420:L-glutamate ligase-like" evidence="12">
    <location>
        <begin position="17"/>
        <end position="210"/>
    </location>
</feature>
<feature type="compositionally biased region" description="Basic and acidic residues" evidence="10">
    <location>
        <begin position="419"/>
        <end position="434"/>
    </location>
</feature>
<dbReference type="HAMAP" id="MF_01259">
    <property type="entry name" value="F420_ligase_FbiB"/>
    <property type="match status" value="1"/>
</dbReference>
<gene>
    <name evidence="13" type="ORF">ACFQZM_12595</name>
</gene>
<dbReference type="Proteomes" id="UP001597063">
    <property type="component" value="Unassembled WGS sequence"/>
</dbReference>
<evidence type="ECO:0000256" key="8">
    <source>
        <dbReference type="ARBA" id="ARBA00023211"/>
    </source>
</evidence>
<feature type="region of interest" description="Disordered" evidence="10">
    <location>
        <begin position="414"/>
        <end position="434"/>
    </location>
</feature>
<sequence>MSGADGSGLRVFGVPGLPEVAEGDDIAALIPPGTVEDGDILVVTSKIVSKAEGRVLVADDREKAIDAETVRVVARRTHARGETRIVETRHGLVLAAAGVDASNTAPGTVLLLPEDPDASARRIRAGVRERAGADVAVVVSDTLGRPWRNGMTDAAIGVAGLAPLNDLRGRDDAYGNRLDATITAVADEVAAAAELVKGKLDGVPIAVVRGLAGLVTPEDGPGARELVRPPDEDMFRYGSAEVLHARRTIREFTAEPVDPAAVRRAVAAAITAPAPHHTTPWRFVLLESAESRTRLLDAMRDAWEADLRRDGFPEESVAKRLRRGDVLRRAPYLVVPCLVMDGSHAYPDERRAAAEREMFVVAAGAGVENLLVALAVEGLGSCWVSSTMFCRDVVRDVLGLPDEWDPMGAVGVGHAAAPPRERPPRSPDAFIEVR</sequence>
<dbReference type="Gene3D" id="3.40.109.10">
    <property type="entry name" value="NADH Oxidase"/>
    <property type="match status" value="1"/>
</dbReference>
<keyword evidence="1 13" id="KW-0436">Ligase</keyword>
<keyword evidence="4" id="KW-0460">Magnesium</keyword>
<evidence type="ECO:0000259" key="12">
    <source>
        <dbReference type="Pfam" id="PF01996"/>
    </source>
</evidence>
<evidence type="ECO:0000256" key="4">
    <source>
        <dbReference type="ARBA" id="ARBA00022842"/>
    </source>
</evidence>
<protein>
    <submittedName>
        <fullName evidence="13">Coenzyme F420-0:L-glutamate ligase</fullName>
        <ecNumber evidence="13">6.3.2.31</ecNumber>
    </submittedName>
</protein>
<keyword evidence="5" id="KW-0630">Potassium</keyword>
<proteinExistence type="inferred from homology"/>
<dbReference type="SUPFAM" id="SSF144010">
    <property type="entry name" value="CofE-like"/>
    <property type="match status" value="1"/>
</dbReference>
<dbReference type="Pfam" id="PF00881">
    <property type="entry name" value="Nitroreductase"/>
    <property type="match status" value="1"/>
</dbReference>
<evidence type="ECO:0000256" key="5">
    <source>
        <dbReference type="ARBA" id="ARBA00022958"/>
    </source>
</evidence>
<dbReference type="NCBIfam" id="NF009810">
    <property type="entry name" value="PRK13294.1"/>
    <property type="match status" value="1"/>
</dbReference>
<dbReference type="InterPro" id="IPR019943">
    <property type="entry name" value="F420_FbiB_C"/>
</dbReference>
<evidence type="ECO:0000256" key="9">
    <source>
        <dbReference type="ARBA" id="ARBA00023268"/>
    </source>
</evidence>
<keyword evidence="7" id="KW-0342">GTP-binding</keyword>
<evidence type="ECO:0000259" key="11">
    <source>
        <dbReference type="Pfam" id="PF00881"/>
    </source>
</evidence>
<dbReference type="Pfam" id="PF01996">
    <property type="entry name" value="F420_ligase"/>
    <property type="match status" value="1"/>
</dbReference>
<evidence type="ECO:0000256" key="2">
    <source>
        <dbReference type="ARBA" id="ARBA00022723"/>
    </source>
</evidence>
<dbReference type="Gene3D" id="3.30.1330.100">
    <property type="entry name" value="CofE-like"/>
    <property type="match status" value="1"/>
</dbReference>
<dbReference type="EMBL" id="JBHTGP010000006">
    <property type="protein sequence ID" value="MFD0685340.1"/>
    <property type="molecule type" value="Genomic_DNA"/>
</dbReference>
<evidence type="ECO:0000256" key="1">
    <source>
        <dbReference type="ARBA" id="ARBA00022598"/>
    </source>
</evidence>
<dbReference type="Gene3D" id="3.90.1660.10">
    <property type="entry name" value="CofE-like domain"/>
    <property type="match status" value="1"/>
</dbReference>
<keyword evidence="2" id="KW-0479">Metal-binding</keyword>
<accession>A0ABW2XIB0</accession>
<evidence type="ECO:0000256" key="6">
    <source>
        <dbReference type="ARBA" id="ARBA00023002"/>
    </source>
</evidence>
<evidence type="ECO:0000256" key="10">
    <source>
        <dbReference type="SAM" id="MobiDB-lite"/>
    </source>
</evidence>
<organism evidence="13 14">
    <name type="scientific">Actinomadura fibrosa</name>
    <dbReference type="NCBI Taxonomy" id="111802"/>
    <lineage>
        <taxon>Bacteria</taxon>
        <taxon>Bacillati</taxon>
        <taxon>Actinomycetota</taxon>
        <taxon>Actinomycetes</taxon>
        <taxon>Streptosporangiales</taxon>
        <taxon>Thermomonosporaceae</taxon>
        <taxon>Actinomadura</taxon>
    </lineage>
</organism>
<reference evidence="14" key="1">
    <citation type="journal article" date="2019" name="Int. J. Syst. Evol. Microbiol.">
        <title>The Global Catalogue of Microorganisms (GCM) 10K type strain sequencing project: providing services to taxonomists for standard genome sequencing and annotation.</title>
        <authorList>
            <consortium name="The Broad Institute Genomics Platform"/>
            <consortium name="The Broad Institute Genome Sequencing Center for Infectious Disease"/>
            <person name="Wu L."/>
            <person name="Ma J."/>
        </authorList>
    </citation>
    <scope>NUCLEOTIDE SEQUENCE [LARGE SCALE GENOMIC DNA]</scope>
    <source>
        <strain evidence="14">JCM 9371</strain>
    </source>
</reference>
<dbReference type="InterPro" id="IPR000415">
    <property type="entry name" value="Nitroreductase-like"/>
</dbReference>
<evidence type="ECO:0000313" key="14">
    <source>
        <dbReference type="Proteomes" id="UP001597063"/>
    </source>
</evidence>
<dbReference type="PANTHER" id="PTHR47917">
    <property type="match status" value="1"/>
</dbReference>
<dbReference type="InterPro" id="IPR023661">
    <property type="entry name" value="FbiB"/>
</dbReference>
<dbReference type="InterPro" id="IPR029479">
    <property type="entry name" value="Nitroreductase"/>
</dbReference>
<keyword evidence="6" id="KW-0560">Oxidoreductase</keyword>
<dbReference type="NCBIfam" id="TIGR01916">
    <property type="entry name" value="F420_cofE"/>
    <property type="match status" value="1"/>
</dbReference>
<evidence type="ECO:0000313" key="13">
    <source>
        <dbReference type="EMBL" id="MFD0685340.1"/>
    </source>
</evidence>
<dbReference type="NCBIfam" id="TIGR03553">
    <property type="entry name" value="F420_FbiB_CTERM"/>
    <property type="match status" value="1"/>
</dbReference>
<evidence type="ECO:0000256" key="3">
    <source>
        <dbReference type="ARBA" id="ARBA00022741"/>
    </source>
</evidence>
<dbReference type="GO" id="GO:0052618">
    <property type="term" value="F:coenzyme F420-0:L-glutamate ligase activity"/>
    <property type="evidence" value="ECO:0007669"/>
    <property type="project" value="UniProtKB-EC"/>
</dbReference>
<dbReference type="RefSeq" id="WP_131758424.1">
    <property type="nucleotide sequence ID" value="NZ_CAACUY010000051.1"/>
</dbReference>
<keyword evidence="14" id="KW-1185">Reference proteome</keyword>